<dbReference type="InterPro" id="IPR025634">
    <property type="entry name" value="DUF4292"/>
</dbReference>
<dbReference type="EMBL" id="VDCS01000001">
    <property type="protein sequence ID" value="TNJ47010.1"/>
    <property type="molecule type" value="Genomic_DNA"/>
</dbReference>
<reference evidence="2 3" key="1">
    <citation type="submission" date="2019-05" db="EMBL/GenBank/DDBJ databases">
        <title>Tamlana fucoidanivorans sp. nov., isolated from the surface of algae collected from Fujian province in China.</title>
        <authorList>
            <person name="Li J."/>
        </authorList>
    </citation>
    <scope>NUCLEOTIDE SEQUENCE [LARGE SCALE GENOMIC DNA]</scope>
    <source>
        <strain evidence="2 3">CW2-9</strain>
    </source>
</reference>
<protein>
    <submittedName>
        <fullName evidence="2">DUF4292 domain-containing protein</fullName>
    </submittedName>
</protein>
<organism evidence="2 3">
    <name type="scientific">Allotamlana fucoidanivorans</name>
    <dbReference type="NCBI Taxonomy" id="2583814"/>
    <lineage>
        <taxon>Bacteria</taxon>
        <taxon>Pseudomonadati</taxon>
        <taxon>Bacteroidota</taxon>
        <taxon>Flavobacteriia</taxon>
        <taxon>Flavobacteriales</taxon>
        <taxon>Flavobacteriaceae</taxon>
        <taxon>Allotamlana</taxon>
    </lineage>
</organism>
<keyword evidence="1" id="KW-0732">Signal</keyword>
<name>A0A5C4SRI4_9FLAO</name>
<dbReference type="OrthoDB" id="849114at2"/>
<feature type="chain" id="PRO_5022808245" evidence="1">
    <location>
        <begin position="25"/>
        <end position="254"/>
    </location>
</feature>
<comment type="caution">
    <text evidence="2">The sequence shown here is derived from an EMBL/GenBank/DDBJ whole genome shotgun (WGS) entry which is preliminary data.</text>
</comment>
<evidence type="ECO:0000313" key="2">
    <source>
        <dbReference type="EMBL" id="TNJ47010.1"/>
    </source>
</evidence>
<dbReference type="Gene3D" id="2.50.20.10">
    <property type="entry name" value="Lipoprotein localisation LolA/LolB/LppX"/>
    <property type="match status" value="1"/>
</dbReference>
<dbReference type="Pfam" id="PF14125">
    <property type="entry name" value="DUF4292"/>
    <property type="match status" value="1"/>
</dbReference>
<keyword evidence="3" id="KW-1185">Reference proteome</keyword>
<gene>
    <name evidence="2" type="ORF">FGF67_00340</name>
</gene>
<proteinExistence type="predicted"/>
<accession>A0A5C4SRI4</accession>
<dbReference type="Proteomes" id="UP000308713">
    <property type="component" value="Unassembled WGS sequence"/>
</dbReference>
<evidence type="ECO:0000313" key="3">
    <source>
        <dbReference type="Proteomes" id="UP000308713"/>
    </source>
</evidence>
<dbReference type="RefSeq" id="WP_139694473.1">
    <property type="nucleotide sequence ID" value="NZ_CP074074.1"/>
</dbReference>
<evidence type="ECO:0000256" key="1">
    <source>
        <dbReference type="SAM" id="SignalP"/>
    </source>
</evidence>
<sequence>MRRYLYIFLSSILLVVSCKSVKTAKDGAPDYTLSTRQLFKANEKQEAQFKTLQARLKITFSQNGNSQTHTVTFRAQKDKVLWMNASFSVIRAMITPEKVSFYNKIDNTYFDGDYKYLSDLLGTTLDFNKVQNLLMGETLYPLSSSEYVSAVDNQVYVVQPKVQRELFEIFFLLNPSNFKVKSQQITQPQELRHLQIDYESFQKVNNQVLPETVKVIAVEANEETIINLEFKNVSLNEALRFPFKIPSGFEKIEL</sequence>
<dbReference type="AlphaFoldDB" id="A0A5C4SRI4"/>
<feature type="signal peptide" evidence="1">
    <location>
        <begin position="1"/>
        <end position="24"/>
    </location>
</feature>
<dbReference type="PROSITE" id="PS51257">
    <property type="entry name" value="PROKAR_LIPOPROTEIN"/>
    <property type="match status" value="1"/>
</dbReference>